<dbReference type="GO" id="GO:0005737">
    <property type="term" value="C:cytoplasm"/>
    <property type="evidence" value="ECO:0007669"/>
    <property type="project" value="TreeGrafter"/>
</dbReference>
<dbReference type="PROSITE" id="PS00636">
    <property type="entry name" value="DNAJ_1"/>
    <property type="match status" value="1"/>
</dbReference>
<evidence type="ECO:0000259" key="6">
    <source>
        <dbReference type="PROSITE" id="PS50076"/>
    </source>
</evidence>
<keyword evidence="2 4" id="KW-0863">Zinc-finger</keyword>
<feature type="compositionally biased region" description="Low complexity" evidence="5">
    <location>
        <begin position="1"/>
        <end position="18"/>
    </location>
</feature>
<dbReference type="InterPro" id="IPR003604">
    <property type="entry name" value="Matrin/U1-like-C_Znf_C2H2"/>
</dbReference>
<dbReference type="InterPro" id="IPR036869">
    <property type="entry name" value="J_dom_sf"/>
</dbReference>
<feature type="region of interest" description="Disordered" evidence="5">
    <location>
        <begin position="1"/>
        <end position="21"/>
    </location>
</feature>
<dbReference type="InterPro" id="IPR054076">
    <property type="entry name" value="ZUO1-like_ZHD"/>
</dbReference>
<keyword evidence="9" id="KW-1185">Reference proteome</keyword>
<evidence type="ECO:0000259" key="7">
    <source>
        <dbReference type="PROSITE" id="PS50157"/>
    </source>
</evidence>
<dbReference type="Proteomes" id="UP000254937">
    <property type="component" value="Unassembled WGS sequence"/>
</dbReference>
<feature type="region of interest" description="Disordered" evidence="5">
    <location>
        <begin position="381"/>
        <end position="405"/>
    </location>
</feature>
<dbReference type="PROSITE" id="PS00028">
    <property type="entry name" value="ZINC_FINGER_C2H2_1"/>
    <property type="match status" value="2"/>
</dbReference>
<dbReference type="PROSITE" id="PS50076">
    <property type="entry name" value="DNAJ_2"/>
    <property type="match status" value="1"/>
</dbReference>
<dbReference type="SUPFAM" id="SSF46565">
    <property type="entry name" value="Chaperone J-domain"/>
    <property type="match status" value="1"/>
</dbReference>
<dbReference type="PROSITE" id="PS50157">
    <property type="entry name" value="ZINC_FINGER_C2H2_2"/>
    <property type="match status" value="2"/>
</dbReference>
<dbReference type="SMART" id="SM00355">
    <property type="entry name" value="ZnF_C2H2"/>
    <property type="match status" value="2"/>
</dbReference>
<dbReference type="SUPFAM" id="SSF57667">
    <property type="entry name" value="beta-beta-alpha zinc fingers"/>
    <property type="match status" value="1"/>
</dbReference>
<organism evidence="8 9">
    <name type="scientific">Aspergillus phoenicis ATCC 13157</name>
    <dbReference type="NCBI Taxonomy" id="1353007"/>
    <lineage>
        <taxon>Eukaryota</taxon>
        <taxon>Fungi</taxon>
        <taxon>Dikarya</taxon>
        <taxon>Ascomycota</taxon>
        <taxon>Pezizomycotina</taxon>
        <taxon>Eurotiomycetes</taxon>
        <taxon>Eurotiomycetidae</taxon>
        <taxon>Eurotiales</taxon>
        <taxon>Aspergillaceae</taxon>
        <taxon>Aspergillus</taxon>
    </lineage>
</organism>
<reference evidence="8 9" key="1">
    <citation type="submission" date="2018-07" db="EMBL/GenBank/DDBJ databases">
        <title>Section-level genome sequencing of Aspergillus section Nigri to investigate inter- and intra-species variation.</title>
        <authorList>
            <consortium name="DOE Joint Genome Institute"/>
            <person name="Vesth T.C."/>
            <person name="Nybo J.L."/>
            <person name="Theobald S."/>
            <person name="Frisvad J.C."/>
            <person name="Larsen T.O."/>
            <person name="Nielsen K.F."/>
            <person name="Hoof J.B."/>
            <person name="Brandl J."/>
            <person name="Salamov A."/>
            <person name="Riley R."/>
            <person name="Gladden J.M."/>
            <person name="Phatale P."/>
            <person name="Nielsen M.T."/>
            <person name="Lyhne E.K."/>
            <person name="Kogle M.E."/>
            <person name="Strasser K."/>
            <person name="McDonnell E."/>
            <person name="Barry K."/>
            <person name="Clum A."/>
            <person name="Chen C."/>
            <person name="Nolan M."/>
            <person name="Sandor L."/>
            <person name="Kuo A."/>
            <person name="Lipzen A."/>
            <person name="Hainaut M."/>
            <person name="Drula E."/>
            <person name="Tsang A."/>
            <person name="Magnuson J.K."/>
            <person name="Henrissat B."/>
            <person name="Wiebenga A."/>
            <person name="Simmons B.A."/>
            <person name="Makela M.R."/>
            <person name="De vries R.P."/>
            <person name="Grigoriev I.V."/>
            <person name="Mortensen U.H."/>
            <person name="Baker S.E."/>
            <person name="Andersen M.R."/>
        </authorList>
    </citation>
    <scope>NUCLEOTIDE SEQUENCE [LARGE SCALE GENOMIC DNA]</scope>
    <source>
        <strain evidence="8 9">ATCC 13157</strain>
    </source>
</reference>
<dbReference type="EMBL" id="KZ851881">
    <property type="protein sequence ID" value="RDK36449.1"/>
    <property type="molecule type" value="Genomic_DNA"/>
</dbReference>
<keyword evidence="1" id="KW-0479">Metal-binding</keyword>
<dbReference type="SMART" id="SM00271">
    <property type="entry name" value="DnaJ"/>
    <property type="match status" value="1"/>
</dbReference>
<dbReference type="Gene3D" id="1.10.287.110">
    <property type="entry name" value="DnaJ domain"/>
    <property type="match status" value="1"/>
</dbReference>
<dbReference type="Pfam" id="PF12171">
    <property type="entry name" value="zf-C2H2_jaz"/>
    <property type="match status" value="1"/>
</dbReference>
<dbReference type="CDD" id="cd06257">
    <property type="entry name" value="DnaJ"/>
    <property type="match status" value="1"/>
</dbReference>
<evidence type="ECO:0000256" key="1">
    <source>
        <dbReference type="ARBA" id="ARBA00022723"/>
    </source>
</evidence>
<dbReference type="InterPro" id="IPR001623">
    <property type="entry name" value="DnaJ_domain"/>
</dbReference>
<protein>
    <submittedName>
        <fullName evidence="8">DnaJ-domain-containing protein</fullName>
    </submittedName>
</protein>
<evidence type="ECO:0000256" key="4">
    <source>
        <dbReference type="PROSITE-ProRule" id="PRU00042"/>
    </source>
</evidence>
<dbReference type="InterPro" id="IPR036236">
    <property type="entry name" value="Znf_C2H2_sf"/>
</dbReference>
<feature type="domain" description="C2H2-type" evidence="7">
    <location>
        <begin position="312"/>
        <end position="336"/>
    </location>
</feature>
<dbReference type="Pfam" id="PF21884">
    <property type="entry name" value="ZUO1-like_ZHD"/>
    <property type="match status" value="1"/>
</dbReference>
<proteinExistence type="predicted"/>
<dbReference type="Pfam" id="PF12874">
    <property type="entry name" value="zf-met"/>
    <property type="match status" value="1"/>
</dbReference>
<evidence type="ECO:0000256" key="5">
    <source>
        <dbReference type="SAM" id="MobiDB-lite"/>
    </source>
</evidence>
<gene>
    <name evidence="8" type="ORF">M752DRAFT_322396</name>
</gene>
<name>A0A370P3K4_ASPPH</name>
<feature type="region of interest" description="Disordered" evidence="5">
    <location>
        <begin position="523"/>
        <end position="544"/>
    </location>
</feature>
<dbReference type="PRINTS" id="PR00625">
    <property type="entry name" value="JDOMAIN"/>
</dbReference>
<accession>A0A370P3K4</accession>
<evidence type="ECO:0000256" key="2">
    <source>
        <dbReference type="ARBA" id="ARBA00022771"/>
    </source>
</evidence>
<dbReference type="InterPro" id="IPR013087">
    <property type="entry name" value="Znf_C2H2_type"/>
</dbReference>
<feature type="compositionally biased region" description="Polar residues" evidence="5">
    <location>
        <begin position="383"/>
        <end position="401"/>
    </location>
</feature>
<dbReference type="PANTHER" id="PTHR44029:SF1">
    <property type="entry name" value="DNAJ HOMOLOG SUBFAMILY C MEMBER 21"/>
    <property type="match status" value="1"/>
</dbReference>
<dbReference type="InterPro" id="IPR022755">
    <property type="entry name" value="Znf_C2H2_jaz"/>
</dbReference>
<dbReference type="AlphaFoldDB" id="A0A370P3K4"/>
<dbReference type="InterPro" id="IPR018253">
    <property type="entry name" value="DnaJ_domain_CS"/>
</dbReference>
<dbReference type="GO" id="GO:0003676">
    <property type="term" value="F:nucleic acid binding"/>
    <property type="evidence" value="ECO:0007669"/>
    <property type="project" value="InterPro"/>
</dbReference>
<dbReference type="SMART" id="SM00451">
    <property type="entry name" value="ZnF_U1"/>
    <property type="match status" value="1"/>
</dbReference>
<feature type="region of interest" description="Disordered" evidence="5">
    <location>
        <begin position="478"/>
        <end position="508"/>
    </location>
</feature>
<dbReference type="GO" id="GO:0008270">
    <property type="term" value="F:zinc ion binding"/>
    <property type="evidence" value="ECO:0007669"/>
    <property type="project" value="UniProtKB-KW"/>
</dbReference>
<keyword evidence="3" id="KW-0862">Zinc</keyword>
<dbReference type="InterPro" id="IPR051964">
    <property type="entry name" value="Chaperone_stress_response"/>
</dbReference>
<evidence type="ECO:0000256" key="3">
    <source>
        <dbReference type="ARBA" id="ARBA00022833"/>
    </source>
</evidence>
<dbReference type="PANTHER" id="PTHR44029">
    <property type="entry name" value="DNAJ HOMOLOG SUBFAMILY C MEMBER 21"/>
    <property type="match status" value="1"/>
</dbReference>
<feature type="domain" description="C2H2-type" evidence="7">
    <location>
        <begin position="506"/>
        <end position="535"/>
    </location>
</feature>
<dbReference type="Pfam" id="PF00226">
    <property type="entry name" value="DnaJ"/>
    <property type="match status" value="1"/>
</dbReference>
<sequence>MGQFQSSTSEENASSSARSSDKKLDYYELLQVNWDASAEEIKKAYRRKALELHPDRNYGNVESATKLFAEIQSAYEVLSDPQERSWYDTHRDVLLGSQGSSGNSGTPYSSRTTTADDVYRIFSRFSPQMEFSDASDGFYGGLREAFSRLAMEEEIACRGENMEFIAYPTFGCRGDDFEKVVRPFYVAWGGFSTKKSFAWKDVYRYSEAPDRRVRRLMEKENKRLRDEGIREFNDAVRSLVAFVKKRDPRYKTSTQSESQRQEFLRQSAASQAAKSRAANQARLRDHVTQDWAKSEEFEDDETVSTETELEFFECVVCRKSFKSLNQFEAHERSKKHVKAIRQLQKEMRNENKQLGLAGDSSEYEAQTAMTFIPDYQAMPVSDAESTPCRSTSGNTLPGNNDNEGRIPAPEIAGEIHSERVSHESLRGYVDQTSESEIDYASREVVEGRLQLTGDSTQDTTNAAASLSSDFTHLELDPSKPAVQKLGKAKQKRIKKAEQAKGQSLGPRCTTCNASFPSRTQLFSHLKESDHAQVQEVTRHRKRRA</sequence>
<dbReference type="Gene3D" id="3.30.160.60">
    <property type="entry name" value="Classic Zinc Finger"/>
    <property type="match status" value="1"/>
</dbReference>
<evidence type="ECO:0000313" key="8">
    <source>
        <dbReference type="EMBL" id="RDK36449.1"/>
    </source>
</evidence>
<feature type="domain" description="J" evidence="6">
    <location>
        <begin position="25"/>
        <end position="91"/>
    </location>
</feature>
<evidence type="ECO:0000313" key="9">
    <source>
        <dbReference type="Proteomes" id="UP000254937"/>
    </source>
</evidence>